<name>A0ABT0M8M9_9BACL</name>
<evidence type="ECO:0000313" key="1">
    <source>
        <dbReference type="EMBL" id="MCL1631237.1"/>
    </source>
</evidence>
<organism evidence="1 2">
    <name type="scientific">Sporolactobacillus mangiferae</name>
    <dbReference type="NCBI Taxonomy" id="2940498"/>
    <lineage>
        <taxon>Bacteria</taxon>
        <taxon>Bacillati</taxon>
        <taxon>Bacillota</taxon>
        <taxon>Bacilli</taxon>
        <taxon>Bacillales</taxon>
        <taxon>Sporolactobacillaceae</taxon>
        <taxon>Sporolactobacillus</taxon>
    </lineage>
</organism>
<reference evidence="1 2" key="1">
    <citation type="submission" date="2022-05" db="EMBL/GenBank/DDBJ databases">
        <title>Sporolactobacillus sp nov CPB3-1, isolated from tree bark (Mangifera indica L.).</title>
        <authorList>
            <person name="Phuengjayaem S."/>
            <person name="Tanasupawat S."/>
        </authorList>
    </citation>
    <scope>NUCLEOTIDE SEQUENCE [LARGE SCALE GENOMIC DNA]</scope>
    <source>
        <strain evidence="1 2">CPB3-1</strain>
    </source>
</reference>
<sequence length="231" mass="26196">MKTNMMIVLAEGDQKSTQQMETDSKLYLKQPLLYQTTKLDNETGSGKNATEMEQYADNDAMYLKSGDNAQWMAVPFDSGAGKTLKDSIWNQTDPSTQLDLLKNSEKNLKISKKGSNYLIQFNGDKKEMETLIQKAMLSSLSNAKKQALKRSLDLLSFTTMSYAYEIDQKTYQPKKLDIAFKAKPKKDASGSMKMTIHSQFSRINQLEKMNIPAEIKNKAMKIDAERLQGQF</sequence>
<evidence type="ECO:0000313" key="2">
    <source>
        <dbReference type="Proteomes" id="UP001203004"/>
    </source>
</evidence>
<gene>
    <name evidence="1" type="ORF">M3N64_04650</name>
</gene>
<dbReference type="InterPro" id="IPR046720">
    <property type="entry name" value="DUF6612"/>
</dbReference>
<proteinExistence type="predicted"/>
<protein>
    <submittedName>
        <fullName evidence="1">Uncharacterized protein</fullName>
    </submittedName>
</protein>
<accession>A0ABT0M8M9</accession>
<keyword evidence="2" id="KW-1185">Reference proteome</keyword>
<dbReference type="RefSeq" id="WP_249098813.1">
    <property type="nucleotide sequence ID" value="NZ_JAMAST010000003.1"/>
</dbReference>
<dbReference type="Proteomes" id="UP001203004">
    <property type="component" value="Unassembled WGS sequence"/>
</dbReference>
<dbReference type="EMBL" id="JAMAST010000003">
    <property type="protein sequence ID" value="MCL1631237.1"/>
    <property type="molecule type" value="Genomic_DNA"/>
</dbReference>
<dbReference type="Pfam" id="PF20316">
    <property type="entry name" value="DUF6612"/>
    <property type="match status" value="1"/>
</dbReference>
<comment type="caution">
    <text evidence="1">The sequence shown here is derived from an EMBL/GenBank/DDBJ whole genome shotgun (WGS) entry which is preliminary data.</text>
</comment>